<sequence>MNNKIKMNFNIDDHYKDTKILDLLEKKQNHEVKVQMK</sequence>
<evidence type="ECO:0000313" key="2">
    <source>
        <dbReference type="Proteomes" id="UP000692954"/>
    </source>
</evidence>
<reference evidence="1" key="1">
    <citation type="submission" date="2021-01" db="EMBL/GenBank/DDBJ databases">
        <authorList>
            <consortium name="Genoscope - CEA"/>
            <person name="William W."/>
        </authorList>
    </citation>
    <scope>NUCLEOTIDE SEQUENCE</scope>
</reference>
<dbReference type="EMBL" id="CAJJDN010000188">
    <property type="protein sequence ID" value="CAD8128398.1"/>
    <property type="molecule type" value="Genomic_DNA"/>
</dbReference>
<protein>
    <submittedName>
        <fullName evidence="1">Uncharacterized protein</fullName>
    </submittedName>
</protein>
<dbReference type="AlphaFoldDB" id="A0A8S1RJL7"/>
<proteinExistence type="predicted"/>
<name>A0A8S1RJL7_9CILI</name>
<gene>
    <name evidence="1" type="ORF">PSON_ATCC_30995.1.T1880025</name>
</gene>
<evidence type="ECO:0000313" key="1">
    <source>
        <dbReference type="EMBL" id="CAD8128398.1"/>
    </source>
</evidence>
<dbReference type="Proteomes" id="UP000692954">
    <property type="component" value="Unassembled WGS sequence"/>
</dbReference>
<accession>A0A8S1RJL7</accession>
<comment type="caution">
    <text evidence="1">The sequence shown here is derived from an EMBL/GenBank/DDBJ whole genome shotgun (WGS) entry which is preliminary data.</text>
</comment>
<keyword evidence="2" id="KW-1185">Reference proteome</keyword>
<organism evidence="1 2">
    <name type="scientific">Paramecium sonneborni</name>
    <dbReference type="NCBI Taxonomy" id="65129"/>
    <lineage>
        <taxon>Eukaryota</taxon>
        <taxon>Sar</taxon>
        <taxon>Alveolata</taxon>
        <taxon>Ciliophora</taxon>
        <taxon>Intramacronucleata</taxon>
        <taxon>Oligohymenophorea</taxon>
        <taxon>Peniculida</taxon>
        <taxon>Parameciidae</taxon>
        <taxon>Paramecium</taxon>
    </lineage>
</organism>